<proteinExistence type="predicted"/>
<sequence length="85" mass="9574">MNHLVLNAFIDKETKVGYSKGDMYESNDSKRIAFLIEKEFLKGNKEISTFPKHTGGGWYELSNGEKVQGKEEAMSAERSLKGNQS</sequence>
<evidence type="ECO:0000313" key="1">
    <source>
        <dbReference type="EMBL" id="UUW40192.1"/>
    </source>
</evidence>
<name>A0A9E7PJS9_9CAUD</name>
<dbReference type="Proteomes" id="UP001059196">
    <property type="component" value="Segment"/>
</dbReference>
<accession>A0A9E7PJS9</accession>
<dbReference type="EMBL" id="OP066531">
    <property type="protein sequence ID" value="UUW40192.1"/>
    <property type="molecule type" value="Genomic_DNA"/>
</dbReference>
<keyword evidence="2" id="KW-1185">Reference proteome</keyword>
<gene>
    <name evidence="1" type="ORF">phageB13_6</name>
</gene>
<organism evidence="1 2">
    <name type="scientific">Bacillus phage B13</name>
    <dbReference type="NCBI Taxonomy" id="2969659"/>
    <lineage>
        <taxon>Viruses</taxon>
        <taxon>Duplodnaviria</taxon>
        <taxon>Heunggongvirae</taxon>
        <taxon>Uroviricota</taxon>
        <taxon>Caudoviricetes</taxon>
        <taxon>Bunatrivirus</taxon>
        <taxon>Bunatrivirus B13</taxon>
    </lineage>
</organism>
<protein>
    <submittedName>
        <fullName evidence="1">Uncharacterized protein</fullName>
    </submittedName>
</protein>
<evidence type="ECO:0000313" key="2">
    <source>
        <dbReference type="Proteomes" id="UP001059196"/>
    </source>
</evidence>
<reference evidence="1" key="1">
    <citation type="submission" date="2022-07" db="EMBL/GenBank/DDBJ databases">
        <authorList>
            <person name="Kazantseva O.A."/>
            <person name="Piligrimova E.G."/>
            <person name="Shadrin A.M."/>
        </authorList>
    </citation>
    <scope>NUCLEOTIDE SEQUENCE</scope>
</reference>